<feature type="transmembrane region" description="Helical" evidence="1">
    <location>
        <begin position="905"/>
        <end position="926"/>
    </location>
</feature>
<feature type="transmembrane region" description="Helical" evidence="1">
    <location>
        <begin position="388"/>
        <end position="413"/>
    </location>
</feature>
<feature type="transmembrane region" description="Helical" evidence="1">
    <location>
        <begin position="522"/>
        <end position="542"/>
    </location>
</feature>
<keyword evidence="1" id="KW-1133">Transmembrane helix</keyword>
<dbReference type="GO" id="GO:0005886">
    <property type="term" value="C:plasma membrane"/>
    <property type="evidence" value="ECO:0007669"/>
    <property type="project" value="TreeGrafter"/>
</dbReference>
<feature type="transmembrane region" description="Helical" evidence="1">
    <location>
        <begin position="982"/>
        <end position="1008"/>
    </location>
</feature>
<dbReference type="Gene3D" id="1.20.1640.10">
    <property type="entry name" value="Multidrug efflux transporter AcrB transmembrane domain"/>
    <property type="match status" value="2"/>
</dbReference>
<dbReference type="Gene3D" id="3.30.70.1440">
    <property type="entry name" value="Multidrug efflux transporter AcrB pore domain"/>
    <property type="match status" value="1"/>
</dbReference>
<dbReference type="Pfam" id="PF00873">
    <property type="entry name" value="ACR_tran"/>
    <property type="match status" value="1"/>
</dbReference>
<feature type="transmembrane region" description="Helical" evidence="1">
    <location>
        <begin position="951"/>
        <end position="970"/>
    </location>
</feature>
<dbReference type="PRINTS" id="PR00702">
    <property type="entry name" value="ACRIFLAVINRP"/>
</dbReference>
<dbReference type="Proteomes" id="UP000661691">
    <property type="component" value="Unassembled WGS sequence"/>
</dbReference>
<dbReference type="Gene3D" id="3.30.70.1430">
    <property type="entry name" value="Multidrug efflux transporter AcrB pore domain"/>
    <property type="match status" value="2"/>
</dbReference>
<evidence type="ECO:0000313" key="2">
    <source>
        <dbReference type="EMBL" id="MBD1371502.1"/>
    </source>
</evidence>
<dbReference type="PANTHER" id="PTHR32063">
    <property type="match status" value="1"/>
</dbReference>
<evidence type="ECO:0000256" key="1">
    <source>
        <dbReference type="SAM" id="Phobius"/>
    </source>
</evidence>
<dbReference type="InterPro" id="IPR001036">
    <property type="entry name" value="Acrflvin-R"/>
</dbReference>
<proteinExistence type="predicted"/>
<dbReference type="PANTHER" id="PTHR32063:SF0">
    <property type="entry name" value="SWARMING MOTILITY PROTEIN SWRC"/>
    <property type="match status" value="1"/>
</dbReference>
<dbReference type="InterPro" id="IPR027463">
    <property type="entry name" value="AcrB_DN_DC_subdom"/>
</dbReference>
<name>A0A926N8V4_9BACL</name>
<dbReference type="SUPFAM" id="SSF82714">
    <property type="entry name" value="Multidrug efflux transporter AcrB TolC docking domain, DN and DC subdomains"/>
    <property type="match status" value="1"/>
</dbReference>
<reference evidence="3" key="1">
    <citation type="submission" date="2022-10" db="EMBL/GenBank/DDBJ databases">
        <title>A novel bacterium of genus Hazenella, isolated from South China Sea.</title>
        <authorList>
            <person name="Huang H."/>
            <person name="Mo K."/>
            <person name="Hu Y."/>
        </authorList>
    </citation>
    <scope>NUCLEOTIDE SEQUENCE [LARGE SCALE GENOMIC DNA]</scope>
    <source>
        <strain evidence="3">IB182357</strain>
    </source>
</reference>
<feature type="transmembrane region" description="Helical" evidence="1">
    <location>
        <begin position="853"/>
        <end position="872"/>
    </location>
</feature>
<dbReference type="RefSeq" id="WP_191138152.1">
    <property type="nucleotide sequence ID" value="NZ_JACXAG020000001.1"/>
</dbReference>
<dbReference type="SUPFAM" id="SSF82693">
    <property type="entry name" value="Multidrug efflux transporter AcrB pore domain, PN1, PN2, PC1 and PC2 subdomains"/>
    <property type="match status" value="2"/>
</dbReference>
<organism evidence="2 3">
    <name type="scientific">Polycladospora coralii</name>
    <dbReference type="NCBI Taxonomy" id="2771432"/>
    <lineage>
        <taxon>Bacteria</taxon>
        <taxon>Bacillati</taxon>
        <taxon>Bacillota</taxon>
        <taxon>Bacilli</taxon>
        <taxon>Bacillales</taxon>
        <taxon>Thermoactinomycetaceae</taxon>
        <taxon>Polycladospora</taxon>
    </lineage>
</organism>
<dbReference type="AlphaFoldDB" id="A0A926N8V4"/>
<keyword evidence="1" id="KW-0472">Membrane</keyword>
<feature type="transmembrane region" description="Helical" evidence="1">
    <location>
        <begin position="336"/>
        <end position="355"/>
    </location>
</feature>
<dbReference type="Gene3D" id="3.30.2090.10">
    <property type="entry name" value="Multidrug efflux transporter AcrB TolC docking domain, DN and DC subdomains"/>
    <property type="match status" value="2"/>
</dbReference>
<keyword evidence="3" id="KW-1185">Reference proteome</keyword>
<dbReference type="Gene3D" id="3.30.70.1320">
    <property type="entry name" value="Multidrug efflux transporter AcrB pore domain like"/>
    <property type="match status" value="1"/>
</dbReference>
<feature type="transmembrane region" description="Helical" evidence="1">
    <location>
        <begin position="362"/>
        <end position="382"/>
    </location>
</feature>
<comment type="caution">
    <text evidence="2">The sequence shown here is derived from an EMBL/GenBank/DDBJ whole genome shotgun (WGS) entry which is preliminary data.</text>
</comment>
<keyword evidence="1" id="KW-0812">Transmembrane</keyword>
<sequence>MNFLTKFSLKNTISILILTLMVLGSGIIATKDIQIETFPDVSFPLLTVKAVYPNASTEEVEEKVTSKLEDVVLNLKEVDTVSSTSSENITFFTVLYPFGQDIDQAKIDLESAVSQVDLPDEVEPEVSTFSFADIPVYQVAFSSGDLTNMQTYIESELIPEIERVDGVSNVKISGTEVSTINVTVDEEKSSSLGISLKTIKETIQQADYKYPIGVLEQKNESVPLQIKGNLADIQKLKEIDIPLSAPGNPVSQPGTPKAVKLSDIAKVEMEKTRPQISRYNGQDSVILEVRKGQDANTVDVVNQVKEVVNAASEDKDYKTFTVIDLGVEVEKSITTLLKEGGFGALFTVIVILIFLRNFRATLIAIISLPVSIFGTIALLNQFDYTLNIMTLGGIAVAVGRIVDDSIVVIENIYRWRQEHPNLPQKELVFKATKEVMGAVASSTIATLIVFLPLAFVNGIIGEFFRPFSLAVVFSITISLFVAIMLIPVLGNTFFKKVKSHEQKGRWTRSYERLLRGAMKRKWIVFTSAIILLIGSVAMIPFIEKSFLPAGPNTKFEVEITLPKETTLEETNNVAKKAEAALQKNKDIQYSQVSIGFEDPSQMPGSGPASTEHVARFFVELQEGVPLDDAMEEIEKEVLSIAQTDYKTASSKAKEVQQEGPPEGNSIDVNLYGQNNEDLLEASSKIEDLFLKDKRLKNVTNDMQEKQTKWVLELNETGKSLGINPFLILQPLNERLQNMDGGTIQLDGDEWDLTIAFDQKITTQKQVEEMKVMTPQGIKNLGDIVDITKKDVPVNIKHKDGKKSAIVSAIIHEGDTSPVTIDLQEKIKGLSIPKDVKIDYAGGMEMMNEGFVDLGYAMLAAILLVFFVLSITFGGLRTPIVILSSLIFVPIGSLAGLMLSGQSLSMSALIGMLMLIGIVVTNAVVLLDRVEDNRREGNELVESIVEASTTRLRPILMTALATIFALTPLAVSDSTSGLISKGLAITVIGGLTTSTLLTLVFVPVLYMVVCKRKKITKEEWAND</sequence>
<protein>
    <submittedName>
        <fullName evidence="2">Efflux RND transporter permease subunit</fullName>
    </submittedName>
</protein>
<feature type="transmembrane region" description="Helical" evidence="1">
    <location>
        <begin position="467"/>
        <end position="489"/>
    </location>
</feature>
<accession>A0A926N8V4</accession>
<dbReference type="GO" id="GO:0042910">
    <property type="term" value="F:xenobiotic transmembrane transporter activity"/>
    <property type="evidence" value="ECO:0007669"/>
    <property type="project" value="TreeGrafter"/>
</dbReference>
<dbReference type="EMBL" id="JACXAH010000004">
    <property type="protein sequence ID" value="MBD1371502.1"/>
    <property type="molecule type" value="Genomic_DNA"/>
</dbReference>
<gene>
    <name evidence="2" type="ORF">IC620_03920</name>
</gene>
<dbReference type="SUPFAM" id="SSF82866">
    <property type="entry name" value="Multidrug efflux transporter AcrB transmembrane domain"/>
    <property type="match status" value="2"/>
</dbReference>
<feature type="transmembrane region" description="Helical" evidence="1">
    <location>
        <begin position="879"/>
        <end position="899"/>
    </location>
</feature>
<evidence type="ECO:0000313" key="3">
    <source>
        <dbReference type="Proteomes" id="UP000661691"/>
    </source>
</evidence>
<feature type="transmembrane region" description="Helical" evidence="1">
    <location>
        <begin position="434"/>
        <end position="455"/>
    </location>
</feature>